<dbReference type="GO" id="GO:0004252">
    <property type="term" value="F:serine-type endopeptidase activity"/>
    <property type="evidence" value="ECO:0007669"/>
    <property type="project" value="InterPro"/>
</dbReference>
<dbReference type="InterPro" id="IPR000209">
    <property type="entry name" value="Peptidase_S8/S53_dom"/>
</dbReference>
<dbReference type="Pfam" id="PF00082">
    <property type="entry name" value="Peptidase_S8"/>
    <property type="match status" value="1"/>
</dbReference>
<dbReference type="GO" id="GO:0006508">
    <property type="term" value="P:proteolysis"/>
    <property type="evidence" value="ECO:0007669"/>
    <property type="project" value="InterPro"/>
</dbReference>
<dbReference type="Proteomes" id="UP000321306">
    <property type="component" value="Unassembled WGS sequence"/>
</dbReference>
<sequence>MLKNRPYRHDPNEEAFLITFNPKDLQTQRTLMLLNVPEYNFSNKYIPFQNMANTNILEYYHDLNRLSQNFNSDIYQTVTPYDYFKITGFTPKEILNQINNIQRSIFEAIDIRVDTYLLRNLYVLRHFLPDLIRSKLDSNLSLLLLDFISSIKNIVIYINSNTKIPILDEDAENRDRRNKISKFWQTSLHYYYILMKKQGFEDRSPVLHLSDCFHVFNELISMLKISENYKNDFDLLQGKLVKQYDALKKIYGLPDELLGILINKGLHEIQSLNLAHSFAYPLISSKLISDCIVSSSLFTLNHNFSTNPMFDTFCHIRDVNVTFSVALDEYNEKIAMSIRKNDYQDYDKEALSLQLEIYFSYSLQNSAILYFEIEGNKHYTSNSVKIKNNEYNIYGDPNLLSLTDRRILQRKHKNPIKIAIIDTGYCESYIDSSRYWLRRADPKFYCYHTKSRLPKDDTGHGSRIYYIIREIAKDSEITVIRGTTRYLERIGQIIFKDQQILDTHSLLNILNLRSVRESDLVNISLSESADSLLERKQSLYPDYRDSNLSRALDSLIEELYDQNPRILILCASGNDSAVDKKQPLNSPSSARGIITVCSNDAKGNISHFSNVPLTRYPNYKRVISTLGHLSNWFQEIDAGTSYSCAIATGILAERYRKLRGVFKGADRSMVLATLDIGPIKTLKYSHENFINSIQILDEDIHNKFMGLSLYKIMSWNLNTIVKRKIIKKILVTRENSKRILYNLNRRIRFNLKHD</sequence>
<dbReference type="InterPro" id="IPR036852">
    <property type="entry name" value="Peptidase_S8/S53_dom_sf"/>
</dbReference>
<dbReference type="AlphaFoldDB" id="A0A511N7Q0"/>
<dbReference type="SUPFAM" id="SSF52743">
    <property type="entry name" value="Subtilisin-like"/>
    <property type="match status" value="1"/>
</dbReference>
<evidence type="ECO:0000313" key="3">
    <source>
        <dbReference type="Proteomes" id="UP000321306"/>
    </source>
</evidence>
<dbReference type="Gene3D" id="3.40.50.200">
    <property type="entry name" value="Peptidase S8/S53 domain"/>
    <property type="match status" value="1"/>
</dbReference>
<gene>
    <name evidence="2" type="ORF">DC3_40760</name>
</gene>
<protein>
    <recommendedName>
        <fullName evidence="1">Peptidase S8/S53 domain-containing protein</fullName>
    </recommendedName>
</protein>
<dbReference type="CDD" id="cd00306">
    <property type="entry name" value="Peptidases_S8_S53"/>
    <property type="match status" value="1"/>
</dbReference>
<keyword evidence="3" id="KW-1185">Reference proteome</keyword>
<comment type="caution">
    <text evidence="2">The sequence shown here is derived from an EMBL/GenBank/DDBJ whole genome shotgun (WGS) entry which is preliminary data.</text>
</comment>
<evidence type="ECO:0000313" key="2">
    <source>
        <dbReference type="EMBL" id="GEM48441.1"/>
    </source>
</evidence>
<feature type="domain" description="Peptidase S8/S53" evidence="1">
    <location>
        <begin position="416"/>
        <end position="653"/>
    </location>
</feature>
<accession>A0A511N7Q0</accession>
<reference evidence="2 3" key="1">
    <citation type="submission" date="2019-07" db="EMBL/GenBank/DDBJ databases">
        <title>Whole genome shotgun sequence of Deinococcus cellulosilyticus NBRC 106333.</title>
        <authorList>
            <person name="Hosoyama A."/>
            <person name="Uohara A."/>
            <person name="Ohji S."/>
            <person name="Ichikawa N."/>
        </authorList>
    </citation>
    <scope>NUCLEOTIDE SEQUENCE [LARGE SCALE GENOMIC DNA]</scope>
    <source>
        <strain evidence="2 3">NBRC 106333</strain>
    </source>
</reference>
<dbReference type="EMBL" id="BJXB01000021">
    <property type="protein sequence ID" value="GEM48441.1"/>
    <property type="molecule type" value="Genomic_DNA"/>
</dbReference>
<organism evidence="2 3">
    <name type="scientific">Deinococcus cellulosilyticus (strain DSM 18568 / NBRC 106333 / KACC 11606 / 5516J-15)</name>
    <dbReference type="NCBI Taxonomy" id="1223518"/>
    <lineage>
        <taxon>Bacteria</taxon>
        <taxon>Thermotogati</taxon>
        <taxon>Deinococcota</taxon>
        <taxon>Deinococci</taxon>
        <taxon>Deinococcales</taxon>
        <taxon>Deinococcaceae</taxon>
        <taxon>Deinococcus</taxon>
    </lineage>
</organism>
<name>A0A511N7Q0_DEIC1</name>
<proteinExistence type="predicted"/>
<evidence type="ECO:0000259" key="1">
    <source>
        <dbReference type="Pfam" id="PF00082"/>
    </source>
</evidence>